<organism evidence="1">
    <name type="scientific">Arundo donax</name>
    <name type="common">Giant reed</name>
    <name type="synonym">Donax arundinaceus</name>
    <dbReference type="NCBI Taxonomy" id="35708"/>
    <lineage>
        <taxon>Eukaryota</taxon>
        <taxon>Viridiplantae</taxon>
        <taxon>Streptophyta</taxon>
        <taxon>Embryophyta</taxon>
        <taxon>Tracheophyta</taxon>
        <taxon>Spermatophyta</taxon>
        <taxon>Magnoliopsida</taxon>
        <taxon>Liliopsida</taxon>
        <taxon>Poales</taxon>
        <taxon>Poaceae</taxon>
        <taxon>PACMAD clade</taxon>
        <taxon>Arundinoideae</taxon>
        <taxon>Arundineae</taxon>
        <taxon>Arundo</taxon>
    </lineage>
</organism>
<accession>A0A0A9HN89</accession>
<name>A0A0A9HN89_ARUDO</name>
<protein>
    <submittedName>
        <fullName evidence="1">Uncharacterized protein</fullName>
    </submittedName>
</protein>
<dbReference type="AlphaFoldDB" id="A0A0A9HN89"/>
<sequence length="58" mass="6744">MFHIRVCLGGRWIFSNRYSICGSGNAESIEVVSYEFGQKYDTHFGYCHDKINLKRGDH</sequence>
<proteinExistence type="predicted"/>
<reference evidence="1" key="2">
    <citation type="journal article" date="2015" name="Data Brief">
        <title>Shoot transcriptome of the giant reed, Arundo donax.</title>
        <authorList>
            <person name="Barrero R.A."/>
            <person name="Guerrero F.D."/>
            <person name="Moolhuijzen P."/>
            <person name="Goolsby J.A."/>
            <person name="Tidwell J."/>
            <person name="Bellgard S.E."/>
            <person name="Bellgard M.I."/>
        </authorList>
    </citation>
    <scope>NUCLEOTIDE SEQUENCE</scope>
    <source>
        <tissue evidence="1">Shoot tissue taken approximately 20 cm above the soil surface</tissue>
    </source>
</reference>
<dbReference type="EMBL" id="GBRH01161535">
    <property type="protein sequence ID" value="JAE36361.1"/>
    <property type="molecule type" value="Transcribed_RNA"/>
</dbReference>
<evidence type="ECO:0000313" key="1">
    <source>
        <dbReference type="EMBL" id="JAE36361.1"/>
    </source>
</evidence>
<reference evidence="1" key="1">
    <citation type="submission" date="2014-09" db="EMBL/GenBank/DDBJ databases">
        <authorList>
            <person name="Magalhaes I.L.F."/>
            <person name="Oliveira U."/>
            <person name="Santos F.R."/>
            <person name="Vidigal T.H.D.A."/>
            <person name="Brescovit A.D."/>
            <person name="Santos A.J."/>
        </authorList>
    </citation>
    <scope>NUCLEOTIDE SEQUENCE</scope>
    <source>
        <tissue evidence="1">Shoot tissue taken approximately 20 cm above the soil surface</tissue>
    </source>
</reference>